<evidence type="ECO:0000313" key="1">
    <source>
        <dbReference type="EnsemblMetazoa" id="CJA42869.1"/>
    </source>
</evidence>
<keyword evidence="2" id="KW-1185">Reference proteome</keyword>
<dbReference type="Proteomes" id="UP000005237">
    <property type="component" value="Unassembled WGS sequence"/>
</dbReference>
<name>A0A8R1EXJ0_CAEJA</name>
<sequence>MYYPAVTGLVNPLIAGPGAAAQQQLIDYSALAAVMGQNQQATAAYGLAPQGKFASATPTGLEQYATYPAGYGLVPQSAYNLGNSQLQLAAAQQQLEHQRV</sequence>
<reference evidence="1" key="2">
    <citation type="submission" date="2022-06" db="UniProtKB">
        <authorList>
            <consortium name="EnsemblMetazoa"/>
        </authorList>
    </citation>
    <scope>IDENTIFICATION</scope>
    <source>
        <strain evidence="1">DF5081</strain>
    </source>
</reference>
<protein>
    <submittedName>
        <fullName evidence="1">Uncharacterized protein</fullName>
    </submittedName>
</protein>
<accession>A0A8R1EXJ0</accession>
<dbReference type="AlphaFoldDB" id="A0A8R1EXJ0"/>
<dbReference type="EnsemblMetazoa" id="CJA42869.1">
    <property type="protein sequence ID" value="CJA42869.1"/>
    <property type="gene ID" value="WBGene00218717"/>
</dbReference>
<reference evidence="2" key="1">
    <citation type="submission" date="2010-08" db="EMBL/GenBank/DDBJ databases">
        <authorList>
            <consortium name="Caenorhabditis japonica Sequencing Consortium"/>
            <person name="Wilson R.K."/>
        </authorList>
    </citation>
    <scope>NUCLEOTIDE SEQUENCE [LARGE SCALE GENOMIC DNA]</scope>
    <source>
        <strain evidence="2">DF5081</strain>
    </source>
</reference>
<proteinExistence type="predicted"/>
<organism evidence="1 2">
    <name type="scientific">Caenorhabditis japonica</name>
    <dbReference type="NCBI Taxonomy" id="281687"/>
    <lineage>
        <taxon>Eukaryota</taxon>
        <taxon>Metazoa</taxon>
        <taxon>Ecdysozoa</taxon>
        <taxon>Nematoda</taxon>
        <taxon>Chromadorea</taxon>
        <taxon>Rhabditida</taxon>
        <taxon>Rhabditina</taxon>
        <taxon>Rhabditomorpha</taxon>
        <taxon>Rhabditoidea</taxon>
        <taxon>Rhabditidae</taxon>
        <taxon>Peloderinae</taxon>
        <taxon>Caenorhabditis</taxon>
    </lineage>
</organism>
<evidence type="ECO:0000313" key="2">
    <source>
        <dbReference type="Proteomes" id="UP000005237"/>
    </source>
</evidence>